<dbReference type="RefSeq" id="WP_260723022.1">
    <property type="nucleotide sequence ID" value="NZ_BAAABS010000057.1"/>
</dbReference>
<evidence type="ECO:0008006" key="3">
    <source>
        <dbReference type="Google" id="ProtNLM"/>
    </source>
</evidence>
<sequence>MTNLMAGRRRLIDAVAAVIEPDRDRLRRSPMSTARPLIALVVTTVRSELTEPDVFTPEELIGVLLDGLLTRPTGEAREC</sequence>
<accession>A0ABY5YWY1</accession>
<gene>
    <name evidence="1" type="ORF">Drose_20960</name>
</gene>
<proteinExistence type="predicted"/>
<name>A0ABY5YWY1_9ACTN</name>
<evidence type="ECO:0000313" key="1">
    <source>
        <dbReference type="EMBL" id="UWZ33757.1"/>
    </source>
</evidence>
<protein>
    <recommendedName>
        <fullName evidence="3">Tetracyclin repressor-like C-terminal domain-containing protein</fullName>
    </recommendedName>
</protein>
<reference evidence="1" key="1">
    <citation type="submission" date="2021-04" db="EMBL/GenBank/DDBJ databases">
        <title>Biosynthetic gene clusters of Dactylosporangioum roseum.</title>
        <authorList>
            <person name="Hartkoorn R.C."/>
            <person name="Beaudoing E."/>
            <person name="Hot D."/>
            <person name="Moureu S."/>
        </authorList>
    </citation>
    <scope>NUCLEOTIDE SEQUENCE</scope>
    <source>
        <strain evidence="1">NRRL B-16295</strain>
    </source>
</reference>
<dbReference type="EMBL" id="CP073721">
    <property type="protein sequence ID" value="UWZ33757.1"/>
    <property type="molecule type" value="Genomic_DNA"/>
</dbReference>
<keyword evidence="2" id="KW-1185">Reference proteome</keyword>
<organism evidence="1 2">
    <name type="scientific">Dactylosporangium roseum</name>
    <dbReference type="NCBI Taxonomy" id="47989"/>
    <lineage>
        <taxon>Bacteria</taxon>
        <taxon>Bacillati</taxon>
        <taxon>Actinomycetota</taxon>
        <taxon>Actinomycetes</taxon>
        <taxon>Micromonosporales</taxon>
        <taxon>Micromonosporaceae</taxon>
        <taxon>Dactylosporangium</taxon>
    </lineage>
</organism>
<dbReference type="Proteomes" id="UP001058271">
    <property type="component" value="Chromosome"/>
</dbReference>
<evidence type="ECO:0000313" key="2">
    <source>
        <dbReference type="Proteomes" id="UP001058271"/>
    </source>
</evidence>